<dbReference type="Proteomes" id="UP000663281">
    <property type="component" value="Chromosome"/>
</dbReference>
<reference evidence="1 2" key="1">
    <citation type="submission" date="2021-03" db="EMBL/GenBank/DDBJ databases">
        <title>Novel species identification of genus Shewanella.</title>
        <authorList>
            <person name="Liu G."/>
            <person name="Zhang Q."/>
        </authorList>
    </citation>
    <scope>NUCLEOTIDE SEQUENCE [LARGE SCALE GENOMIC DNA]</scope>
    <source>
        <strain evidence="1 2">FJAT-53726</strain>
    </source>
</reference>
<keyword evidence="2" id="KW-1185">Reference proteome</keyword>
<proteinExistence type="predicted"/>
<protein>
    <submittedName>
        <fullName evidence="1">Uncharacterized protein</fullName>
    </submittedName>
</protein>
<dbReference type="RefSeq" id="WP_207324057.1">
    <property type="nucleotide sequence ID" value="NZ_CP071504.1"/>
</dbReference>
<evidence type="ECO:0000313" key="2">
    <source>
        <dbReference type="Proteomes" id="UP000663281"/>
    </source>
</evidence>
<organism evidence="1 2">
    <name type="scientific">Shewanella cyperi</name>
    <dbReference type="NCBI Taxonomy" id="2814292"/>
    <lineage>
        <taxon>Bacteria</taxon>
        <taxon>Pseudomonadati</taxon>
        <taxon>Pseudomonadota</taxon>
        <taxon>Gammaproteobacteria</taxon>
        <taxon>Alteromonadales</taxon>
        <taxon>Shewanellaceae</taxon>
        <taxon>Shewanella</taxon>
    </lineage>
</organism>
<dbReference type="AlphaFoldDB" id="A0A974XI12"/>
<name>A0A974XI12_9GAMM</name>
<gene>
    <name evidence="1" type="ORF">JYB88_10295</name>
</gene>
<sequence length="213" mass="24133">MASPAVDIPFDKRYKCWFCEEPCRGLFDYPAPPFCPHPSLAVPACDECLKLARQQPLTSIYECRLAIKDALMARYAKHLAIGSNWTREELEQSEFECKIFGGFKKSAWFMFEVARDRINARGWPLALNGIPLDESGADTRFTFDGLEFASVLAAVRHYVGIWSLDKQLLETLLGLVGHERFGYALRLCRLHLGSTPAMKQMLIRDVRAELGQA</sequence>
<evidence type="ECO:0000313" key="1">
    <source>
        <dbReference type="EMBL" id="QSX28679.1"/>
    </source>
</evidence>
<dbReference type="EMBL" id="CP071504">
    <property type="protein sequence ID" value="QSX28679.1"/>
    <property type="molecule type" value="Genomic_DNA"/>
</dbReference>
<dbReference type="KEGG" id="scyp:JYB88_10295"/>
<accession>A0A974XI12</accession>